<proteinExistence type="predicted"/>
<organism evidence="2">
    <name type="scientific">mine drainage metagenome</name>
    <dbReference type="NCBI Taxonomy" id="410659"/>
    <lineage>
        <taxon>unclassified sequences</taxon>
        <taxon>metagenomes</taxon>
        <taxon>ecological metagenomes</taxon>
    </lineage>
</organism>
<dbReference type="Pfam" id="PF01385">
    <property type="entry name" value="OrfB_IS605"/>
    <property type="match status" value="1"/>
</dbReference>
<name>T0YNY8_9ZZZZ</name>
<sequence>MKLFGPTRQVRRMIDMGRFHIYSATLTQRPGRWIVSLTGVAAELHQAERSRTNRHAVPVGVDRGIISLAVTADANGVLTQSFEGVTTLKHALRTLKAANRALARTTPGSKGRQRARARLAKTHRKVANTRRHLVH</sequence>
<evidence type="ECO:0000313" key="2">
    <source>
        <dbReference type="EMBL" id="EQD37206.1"/>
    </source>
</evidence>
<reference evidence="2" key="2">
    <citation type="journal article" date="2014" name="ISME J.">
        <title>Microbial stratification in low pH oxic and suboxic macroscopic growths along an acid mine drainage.</title>
        <authorList>
            <person name="Mendez-Garcia C."/>
            <person name="Mesa V."/>
            <person name="Sprenger R.R."/>
            <person name="Richter M."/>
            <person name="Diez M.S."/>
            <person name="Solano J."/>
            <person name="Bargiela R."/>
            <person name="Golyshina O.V."/>
            <person name="Manteca A."/>
            <person name="Ramos J.L."/>
            <person name="Gallego J.R."/>
            <person name="Llorente I."/>
            <person name="Martins Dos Santos V.A."/>
            <person name="Jensen O.N."/>
            <person name="Pelaez A.I."/>
            <person name="Sanchez J."/>
            <person name="Ferrer M."/>
        </authorList>
    </citation>
    <scope>NUCLEOTIDE SEQUENCE</scope>
</reference>
<dbReference type="AlphaFoldDB" id="T0YNY8"/>
<reference evidence="2" key="1">
    <citation type="submission" date="2013-08" db="EMBL/GenBank/DDBJ databases">
        <authorList>
            <person name="Mendez C."/>
            <person name="Richter M."/>
            <person name="Ferrer M."/>
            <person name="Sanchez J."/>
        </authorList>
    </citation>
    <scope>NUCLEOTIDE SEQUENCE</scope>
</reference>
<comment type="caution">
    <text evidence="2">The sequence shown here is derived from an EMBL/GenBank/DDBJ whole genome shotgun (WGS) entry which is preliminary data.</text>
</comment>
<evidence type="ECO:0000259" key="1">
    <source>
        <dbReference type="Pfam" id="PF01385"/>
    </source>
</evidence>
<feature type="domain" description="Probable transposase IS891/IS1136/IS1341" evidence="1">
    <location>
        <begin position="50"/>
        <end position="135"/>
    </location>
</feature>
<dbReference type="EMBL" id="AUZX01013067">
    <property type="protein sequence ID" value="EQD37206.1"/>
    <property type="molecule type" value="Genomic_DNA"/>
</dbReference>
<accession>T0YNY8</accession>
<feature type="non-terminal residue" evidence="2">
    <location>
        <position position="135"/>
    </location>
</feature>
<dbReference type="InterPro" id="IPR001959">
    <property type="entry name" value="Transposase"/>
</dbReference>
<protein>
    <submittedName>
        <fullName evidence="2">Transposase (Probable), IS891/IS1136/IS1341 domain protein</fullName>
    </submittedName>
</protein>
<gene>
    <name evidence="2" type="ORF">B1A_17753</name>
</gene>